<dbReference type="Proteomes" id="UP000283469">
    <property type="component" value="Unassembled WGS sequence"/>
</dbReference>
<evidence type="ECO:0000313" key="3">
    <source>
        <dbReference type="Proteomes" id="UP000283469"/>
    </source>
</evidence>
<name>A0A418YXT0_9SPHN</name>
<gene>
    <name evidence="2" type="ORF">D0Z70_00185</name>
</gene>
<evidence type="ECO:0000256" key="1">
    <source>
        <dbReference type="SAM" id="MobiDB-lite"/>
    </source>
</evidence>
<keyword evidence="3" id="KW-1185">Reference proteome</keyword>
<feature type="region of interest" description="Disordered" evidence="1">
    <location>
        <begin position="145"/>
        <end position="170"/>
    </location>
</feature>
<dbReference type="EMBL" id="QVRA01000001">
    <property type="protein sequence ID" value="RJG57684.1"/>
    <property type="molecule type" value="Genomic_DNA"/>
</dbReference>
<dbReference type="OrthoDB" id="7475113at2"/>
<dbReference type="AlphaFoldDB" id="A0A418YXT0"/>
<accession>A0A418YXT0</accession>
<proteinExistence type="predicted"/>
<evidence type="ECO:0000313" key="2">
    <source>
        <dbReference type="EMBL" id="RJG57684.1"/>
    </source>
</evidence>
<organism evidence="2 3">
    <name type="scientific">Sphingobium terrigena</name>
    <dbReference type="NCBI Taxonomy" id="2304063"/>
    <lineage>
        <taxon>Bacteria</taxon>
        <taxon>Pseudomonadati</taxon>
        <taxon>Pseudomonadota</taxon>
        <taxon>Alphaproteobacteria</taxon>
        <taxon>Sphingomonadales</taxon>
        <taxon>Sphingomonadaceae</taxon>
        <taxon>Sphingobium</taxon>
    </lineage>
</organism>
<feature type="compositionally biased region" description="Polar residues" evidence="1">
    <location>
        <begin position="161"/>
        <end position="170"/>
    </location>
</feature>
<reference evidence="2 3" key="1">
    <citation type="submission" date="2018-08" db="EMBL/GenBank/DDBJ databases">
        <title>Sphingobium sp. EO9.</title>
        <authorList>
            <person name="Park Y."/>
            <person name="Kim K.H."/>
            <person name="Jeon C.O."/>
        </authorList>
    </citation>
    <scope>NUCLEOTIDE SEQUENCE [LARGE SCALE GENOMIC DNA]</scope>
    <source>
        <strain evidence="2 3">EO9</strain>
    </source>
</reference>
<comment type="caution">
    <text evidence="2">The sequence shown here is derived from an EMBL/GenBank/DDBJ whole genome shotgun (WGS) entry which is preliminary data.</text>
</comment>
<sequence length="170" mass="17270">MEGRTMHHWMLSGMTVAAATVMGLGLGAYVTSPQTSTLPDDAGAVYADSGDSGASNYATDPVDHGPGEIRCTGCGPSLADRRRALDMAGLDADGMIDGTSDPVVRDYLAQGEETDTAFPAPPPPSPVHQLPQTIARFAAGEAVTPPPVLQPAQAEGVPATVATTAGDSLP</sequence>
<protein>
    <submittedName>
        <fullName evidence="2">Uncharacterized protein</fullName>
    </submittedName>
</protein>